<dbReference type="AlphaFoldDB" id="A0A1S4F2D5"/>
<dbReference type="VEuPathDB" id="VectorBase:AAEL002618"/>
<dbReference type="GO" id="GO:0007608">
    <property type="term" value="P:sensory perception of smell"/>
    <property type="evidence" value="ECO:0007669"/>
    <property type="project" value="TreeGrafter"/>
</dbReference>
<comment type="similarity">
    <text evidence="2">Belongs to the PBP/GOBP family.</text>
</comment>
<accession>A0A1S4F2D5</accession>
<dbReference type="CDD" id="cd23992">
    <property type="entry name" value="PBP_GOBP"/>
    <property type="match status" value="1"/>
</dbReference>
<keyword evidence="6" id="KW-1185">Reference proteome</keyword>
<dbReference type="EnsemblMetazoa" id="AAEL002618-RA">
    <property type="protein sequence ID" value="AAEL002618-PA"/>
    <property type="gene ID" value="AAEL002618"/>
</dbReference>
<dbReference type="InParanoid" id="A0A1S4F2D5"/>
<dbReference type="PANTHER" id="PTHR11857:SF43">
    <property type="entry name" value="GEO07291P1-RELATED"/>
    <property type="match status" value="1"/>
</dbReference>
<dbReference type="GO" id="GO:0005549">
    <property type="term" value="F:odorant binding"/>
    <property type="evidence" value="ECO:0007669"/>
    <property type="project" value="InterPro"/>
</dbReference>
<dbReference type="Gene3D" id="1.10.238.20">
    <property type="entry name" value="Pheromone/general odorant binding protein domain"/>
    <property type="match status" value="1"/>
</dbReference>
<comment type="subcellular location">
    <subcellularLocation>
        <location evidence="1">Secreted</location>
    </subcellularLocation>
</comment>
<keyword evidence="3" id="KW-0964">Secreted</keyword>
<evidence type="ECO:0000313" key="6">
    <source>
        <dbReference type="Proteomes" id="UP000008820"/>
    </source>
</evidence>
<dbReference type="InterPro" id="IPR006170">
    <property type="entry name" value="PBP/GOBP"/>
</dbReference>
<evidence type="ECO:0000256" key="4">
    <source>
        <dbReference type="ARBA" id="ARBA00022729"/>
    </source>
</evidence>
<proteinExistence type="inferred from homology"/>
<evidence type="ECO:0000313" key="5">
    <source>
        <dbReference type="EnsemblMetazoa" id="AAEL002618-PA"/>
    </source>
</evidence>
<dbReference type="SUPFAM" id="SSF47565">
    <property type="entry name" value="Insect pheromone/odorant-binding proteins"/>
    <property type="match status" value="1"/>
</dbReference>
<protein>
    <submittedName>
        <fullName evidence="5">Uncharacterized protein</fullName>
    </submittedName>
</protein>
<gene>
    <name evidence="5" type="primary">5575347</name>
</gene>
<dbReference type="SMART" id="SM00708">
    <property type="entry name" value="PhBP"/>
    <property type="match status" value="1"/>
</dbReference>
<dbReference type="PANTHER" id="PTHR11857">
    <property type="entry name" value="ODORANT BINDING PROTEIN-RELATED"/>
    <property type="match status" value="1"/>
</dbReference>
<dbReference type="Pfam" id="PF01395">
    <property type="entry name" value="PBP_GOBP"/>
    <property type="match status" value="1"/>
</dbReference>
<dbReference type="OrthoDB" id="7665616at2759"/>
<dbReference type="SMR" id="A0A1S4F2D5"/>
<reference evidence="5 6" key="1">
    <citation type="submission" date="2017-06" db="EMBL/GenBank/DDBJ databases">
        <title>Aedes aegypti genome working group (AGWG) sequencing and assembly.</title>
        <authorList>
            <consortium name="Aedes aegypti Genome Working Group (AGWG)"/>
            <person name="Matthews B.J."/>
        </authorList>
    </citation>
    <scope>NUCLEOTIDE SEQUENCE [LARGE SCALE GENOMIC DNA]</scope>
    <source>
        <strain evidence="5 6">LVP_AGWG</strain>
    </source>
</reference>
<evidence type="ECO:0000256" key="1">
    <source>
        <dbReference type="ARBA" id="ARBA00004613"/>
    </source>
</evidence>
<organism evidence="5 6">
    <name type="scientific">Aedes aegypti</name>
    <name type="common">Yellowfever mosquito</name>
    <name type="synonym">Culex aegypti</name>
    <dbReference type="NCBI Taxonomy" id="7159"/>
    <lineage>
        <taxon>Eukaryota</taxon>
        <taxon>Metazoa</taxon>
        <taxon>Ecdysozoa</taxon>
        <taxon>Arthropoda</taxon>
        <taxon>Hexapoda</taxon>
        <taxon>Insecta</taxon>
        <taxon>Pterygota</taxon>
        <taxon>Neoptera</taxon>
        <taxon>Endopterygota</taxon>
        <taxon>Diptera</taxon>
        <taxon>Nematocera</taxon>
        <taxon>Culicoidea</taxon>
        <taxon>Culicidae</taxon>
        <taxon>Culicinae</taxon>
        <taxon>Aedini</taxon>
        <taxon>Aedes</taxon>
        <taxon>Stegomyia</taxon>
    </lineage>
</organism>
<sequence>MIRLTLSILAVTLVTKECLGQNLLAAYNSCRTEYNVDMDTFNAIRNGDFSIRTPFIECFGDCLVKKAGFMNDDLSFNKDVIVKFASRFIKPEDAETVYSQCTADVAPVLCATAYDVYQCIYENALAKWGTRRNGK</sequence>
<reference evidence="5" key="2">
    <citation type="submission" date="2021-02" db="UniProtKB">
        <authorList>
            <consortium name="EnsemblMetazoa"/>
        </authorList>
    </citation>
    <scope>IDENTIFICATION</scope>
    <source>
        <strain evidence="5">LVP_AGWG</strain>
    </source>
</reference>
<dbReference type="Proteomes" id="UP000008820">
    <property type="component" value="Chromosome 3"/>
</dbReference>
<dbReference type="GO" id="GO:0005615">
    <property type="term" value="C:extracellular space"/>
    <property type="evidence" value="ECO:0007669"/>
    <property type="project" value="TreeGrafter"/>
</dbReference>
<dbReference type="InterPro" id="IPR036728">
    <property type="entry name" value="PBP_GOBP_sf"/>
</dbReference>
<name>A0A1S4F2D5_AEDAE</name>
<evidence type="ECO:0000256" key="2">
    <source>
        <dbReference type="ARBA" id="ARBA00008098"/>
    </source>
</evidence>
<keyword evidence="4" id="KW-0732">Signal</keyword>
<evidence type="ECO:0000256" key="3">
    <source>
        <dbReference type="ARBA" id="ARBA00022525"/>
    </source>
</evidence>